<sequence length="766" mass="85112">MGVTSDSEVSPLSDSTSCDEVIPMPDKSDMKQKVLQLYEQRINRYRERLSAMYPDNGCVEAARFSQIRTTSMMDVLSYMSVPSQLELKKVNRYFLKLVKIAQTDVSVNALDGWIDAIHLSTFLKRLVIAGEPREGDLAEFTTLLQNDGFLHLTTLELYLVGEWAVLDILNALATRVNRESSLGLLSEDFRLNLVVQEKEFSPYFATHFSSIVNSSLYLVLSNLSFVSTFEGSMPLILRETHLSRCQHLTEIYMNGVPLGWDGVMALCMSLWPSDQSSPHSVPVLSRLFLGDTMLKDSCVLRIATAVKEGLLSSLEYLDLSRNSVSAHSAAHLVHFLNAFLCPCLRYVKLSENPQLSDGCLAAWFRGLAQGTCPCLRVLELNDCGLLPCDFAALSAFLRTDYAAHLTVLDLGNNRPGDAVVSFLAALRQSPCTTLETLNLMATGPKKTPCPFAHNAGGFETVAILNLEGVRLDGVGAEQLGLWLASDRAARLKRLILRRTQLSGEDLRGLLGALQTSSIRHLALLDLCGNAIHGLDAEAWEALAACPTPVLRVDVLSLARNPFSNEDFFLMVRWLHRHVEGCRLREMSFEDNAITTKGVAAFFSVFPREVEGLLESLSIVSTSIRTIGPALHQWLLSPATAHLRSLQLVNCNLSKKDLAYLVDAFRRSDFCQGLELLRLSGNHDVDDVFIRDFLDVFGKGRMPCLLKLDLSYTGITKRGAYEFVSFFQSASSYSLTYLNIAYSDIPPSREKQILSDFSRVFKGRCIL</sequence>
<dbReference type="EMBL" id="LXWW01000305">
    <property type="protein sequence ID" value="OAO13975.1"/>
    <property type="molecule type" value="Genomic_DNA"/>
</dbReference>
<dbReference type="GO" id="GO:0031267">
    <property type="term" value="F:small GTPase binding"/>
    <property type="evidence" value="ECO:0007669"/>
    <property type="project" value="TreeGrafter"/>
</dbReference>
<feature type="region of interest" description="Disordered" evidence="4">
    <location>
        <begin position="1"/>
        <end position="25"/>
    </location>
</feature>
<dbReference type="GO" id="GO:0006913">
    <property type="term" value="P:nucleocytoplasmic transport"/>
    <property type="evidence" value="ECO:0007669"/>
    <property type="project" value="TreeGrafter"/>
</dbReference>
<gene>
    <name evidence="5" type="ORF">AV274_4321</name>
</gene>
<dbReference type="SUPFAM" id="SSF52047">
    <property type="entry name" value="RNI-like"/>
    <property type="match status" value="2"/>
</dbReference>
<comment type="caution">
    <text evidence="5">The sequence shown here is derived from an EMBL/GenBank/DDBJ whole genome shotgun (WGS) entry which is preliminary data.</text>
</comment>
<dbReference type="PANTHER" id="PTHR24113:SF12">
    <property type="entry name" value="RAN GTPASE-ACTIVATING PROTEIN 1"/>
    <property type="match status" value="1"/>
</dbReference>
<dbReference type="InterPro" id="IPR027038">
    <property type="entry name" value="RanGap"/>
</dbReference>
<evidence type="ECO:0000256" key="4">
    <source>
        <dbReference type="SAM" id="MobiDB-lite"/>
    </source>
</evidence>
<keyword evidence="1" id="KW-0343">GTPase activation</keyword>
<proteinExistence type="predicted"/>
<accession>A0A196SA90</accession>
<dbReference type="PANTHER" id="PTHR24113">
    <property type="entry name" value="RAN GTPASE-ACTIVATING PROTEIN 1"/>
    <property type="match status" value="1"/>
</dbReference>
<dbReference type="GO" id="GO:0005829">
    <property type="term" value="C:cytosol"/>
    <property type="evidence" value="ECO:0007669"/>
    <property type="project" value="TreeGrafter"/>
</dbReference>
<name>A0A196SA90_BLAHN</name>
<organism evidence="5 6">
    <name type="scientific">Blastocystis sp. subtype 1 (strain ATCC 50177 / NandII)</name>
    <dbReference type="NCBI Taxonomy" id="478820"/>
    <lineage>
        <taxon>Eukaryota</taxon>
        <taxon>Sar</taxon>
        <taxon>Stramenopiles</taxon>
        <taxon>Bigyra</taxon>
        <taxon>Opalozoa</taxon>
        <taxon>Opalinata</taxon>
        <taxon>Blastocystidae</taxon>
        <taxon>Blastocystis</taxon>
    </lineage>
</organism>
<dbReference type="Pfam" id="PF13516">
    <property type="entry name" value="LRR_6"/>
    <property type="match status" value="1"/>
</dbReference>
<dbReference type="GO" id="GO:0048471">
    <property type="term" value="C:perinuclear region of cytoplasm"/>
    <property type="evidence" value="ECO:0007669"/>
    <property type="project" value="TreeGrafter"/>
</dbReference>
<keyword evidence="2" id="KW-0433">Leucine-rich repeat</keyword>
<evidence type="ECO:0000256" key="1">
    <source>
        <dbReference type="ARBA" id="ARBA00022468"/>
    </source>
</evidence>
<dbReference type="OrthoDB" id="120976at2759"/>
<feature type="compositionally biased region" description="Polar residues" evidence="4">
    <location>
        <begin position="1"/>
        <end position="18"/>
    </location>
</feature>
<evidence type="ECO:0000256" key="2">
    <source>
        <dbReference type="ARBA" id="ARBA00022614"/>
    </source>
</evidence>
<evidence type="ECO:0000313" key="6">
    <source>
        <dbReference type="Proteomes" id="UP000078348"/>
    </source>
</evidence>
<keyword evidence="3" id="KW-0677">Repeat</keyword>
<dbReference type="Proteomes" id="UP000078348">
    <property type="component" value="Unassembled WGS sequence"/>
</dbReference>
<evidence type="ECO:0000313" key="5">
    <source>
        <dbReference type="EMBL" id="OAO13975.1"/>
    </source>
</evidence>
<dbReference type="SMART" id="SM00368">
    <property type="entry name" value="LRR_RI"/>
    <property type="match status" value="6"/>
</dbReference>
<protein>
    <submittedName>
        <fullName evidence="5">Uncharacterized protein</fullName>
    </submittedName>
</protein>
<evidence type="ECO:0000256" key="3">
    <source>
        <dbReference type="ARBA" id="ARBA00022737"/>
    </source>
</evidence>
<dbReference type="AlphaFoldDB" id="A0A196SA90"/>
<dbReference type="Gene3D" id="3.80.10.10">
    <property type="entry name" value="Ribonuclease Inhibitor"/>
    <property type="match status" value="2"/>
</dbReference>
<dbReference type="GO" id="GO:0005096">
    <property type="term" value="F:GTPase activator activity"/>
    <property type="evidence" value="ECO:0007669"/>
    <property type="project" value="UniProtKB-KW"/>
</dbReference>
<dbReference type="InterPro" id="IPR001611">
    <property type="entry name" value="Leu-rich_rpt"/>
</dbReference>
<keyword evidence="6" id="KW-1185">Reference proteome</keyword>
<dbReference type="InterPro" id="IPR032675">
    <property type="entry name" value="LRR_dom_sf"/>
</dbReference>
<dbReference type="GO" id="GO:0005634">
    <property type="term" value="C:nucleus"/>
    <property type="evidence" value="ECO:0007669"/>
    <property type="project" value="TreeGrafter"/>
</dbReference>
<reference evidence="5 6" key="1">
    <citation type="submission" date="2016-05" db="EMBL/GenBank/DDBJ databases">
        <title>Nuclear genome of Blastocystis sp. subtype 1 NandII.</title>
        <authorList>
            <person name="Gentekaki E."/>
            <person name="Curtis B."/>
            <person name="Stairs C."/>
            <person name="Eme L."/>
            <person name="Herman E."/>
            <person name="Klimes V."/>
            <person name="Arias M.C."/>
            <person name="Elias M."/>
            <person name="Hilliou F."/>
            <person name="Klute M."/>
            <person name="Malik S.-B."/>
            <person name="Pightling A."/>
            <person name="Rachubinski R."/>
            <person name="Salas D."/>
            <person name="Schlacht A."/>
            <person name="Suga H."/>
            <person name="Archibald J."/>
            <person name="Ball S.G."/>
            <person name="Clark G."/>
            <person name="Dacks J."/>
            <person name="Van Der Giezen M."/>
            <person name="Tsaousis A."/>
            <person name="Roger A."/>
        </authorList>
    </citation>
    <scope>NUCLEOTIDE SEQUENCE [LARGE SCALE GENOMIC DNA]</scope>
    <source>
        <strain evidence="6">ATCC 50177 / NandII</strain>
    </source>
</reference>